<evidence type="ECO:0000256" key="8">
    <source>
        <dbReference type="SAM" id="Phobius"/>
    </source>
</evidence>
<dbReference type="InterPro" id="IPR011009">
    <property type="entry name" value="Kinase-like_dom_sf"/>
</dbReference>
<comment type="caution">
    <text evidence="10">The sequence shown here is derived from an EMBL/GenBank/DDBJ whole genome shotgun (WGS) entry which is preliminary data.</text>
</comment>
<dbReference type="PANTHER" id="PTHR43289:SF6">
    <property type="entry name" value="SERINE_THREONINE-PROTEIN KINASE NEKL-3"/>
    <property type="match status" value="1"/>
</dbReference>
<dbReference type="CDD" id="cd14014">
    <property type="entry name" value="STKc_PknB_like"/>
    <property type="match status" value="1"/>
</dbReference>
<evidence type="ECO:0000256" key="7">
    <source>
        <dbReference type="SAM" id="MobiDB-lite"/>
    </source>
</evidence>
<dbReference type="Gene3D" id="3.30.200.20">
    <property type="entry name" value="Phosphorylase Kinase, domain 1"/>
    <property type="match status" value="1"/>
</dbReference>
<dbReference type="Proteomes" id="UP000251213">
    <property type="component" value="Unassembled WGS sequence"/>
</dbReference>
<keyword evidence="8" id="KW-0812">Transmembrane</keyword>
<keyword evidence="2" id="KW-0808">Transferase</keyword>
<evidence type="ECO:0000256" key="5">
    <source>
        <dbReference type="ARBA" id="ARBA00022840"/>
    </source>
</evidence>
<keyword evidence="8" id="KW-1133">Transmembrane helix</keyword>
<name>A0A364K3Z1_9BACL</name>
<feature type="transmembrane region" description="Helical" evidence="8">
    <location>
        <begin position="342"/>
        <end position="360"/>
    </location>
</feature>
<keyword evidence="8" id="KW-0472">Membrane</keyword>
<sequence>MKGEIAMIGKIIGGRYQIIELIGVGGIAEVYLANNIILKQPVAIKIFHPFISQEMAFKERFVVESSIAAKLAHPHIVKVHQVGIENGSYYLVMEYIEGVPLRQVSQQRNLTPYECASIGIQICDALNYAHQCNIVHQDIKTHNILYTADEKCKLGDFGIPRRITEPTASGQNVIINLPYYISPEQTQELPVSPASDIYSLGIVLYELATGTLPFDGDSIAEIAQKHIQQPVPDPRKINPYLPSDLIDIIYTALQKQPNRRFSSALYMKQALQKALTRFPKGVQYSMNTRRDDTDRIPIQTETSPNDYQSNLSALQKDQEQKIKRLQSEEMEEEEGEGKSSGLFFWFILLVILGGLGYYILQLL</sequence>
<evidence type="ECO:0000313" key="10">
    <source>
        <dbReference type="EMBL" id="RAL24094.1"/>
    </source>
</evidence>
<evidence type="ECO:0000313" key="11">
    <source>
        <dbReference type="Proteomes" id="UP000251213"/>
    </source>
</evidence>
<dbReference type="SMART" id="SM00220">
    <property type="entry name" value="S_TKc"/>
    <property type="match status" value="1"/>
</dbReference>
<dbReference type="PANTHER" id="PTHR43289">
    <property type="entry name" value="MITOGEN-ACTIVATED PROTEIN KINASE KINASE KINASE 20-RELATED"/>
    <property type="match status" value="1"/>
</dbReference>
<dbReference type="OrthoDB" id="9788659at2"/>
<gene>
    <name evidence="10" type="ORF">DL897_10390</name>
</gene>
<evidence type="ECO:0000256" key="3">
    <source>
        <dbReference type="ARBA" id="ARBA00022741"/>
    </source>
</evidence>
<dbReference type="SUPFAM" id="SSF56112">
    <property type="entry name" value="Protein kinase-like (PK-like)"/>
    <property type="match status" value="1"/>
</dbReference>
<dbReference type="PROSITE" id="PS00108">
    <property type="entry name" value="PROTEIN_KINASE_ST"/>
    <property type="match status" value="1"/>
</dbReference>
<dbReference type="EC" id="2.7.11.1" evidence="1"/>
<keyword evidence="6" id="KW-0175">Coiled coil</keyword>
<dbReference type="Gene3D" id="1.10.510.10">
    <property type="entry name" value="Transferase(Phosphotransferase) domain 1"/>
    <property type="match status" value="1"/>
</dbReference>
<reference evidence="10 11" key="1">
    <citation type="submission" date="2018-06" db="EMBL/GenBank/DDBJ databases">
        <title>Thermoflavimicrobium daqus sp. nov., a thermophilic microbe isolated from Moutai-flavour Daqu.</title>
        <authorList>
            <person name="Wang X."/>
            <person name="Zhou H."/>
        </authorList>
    </citation>
    <scope>NUCLEOTIDE SEQUENCE [LARGE SCALE GENOMIC DNA]</scope>
    <source>
        <strain evidence="10 11">FBKL4.011</strain>
    </source>
</reference>
<keyword evidence="3" id="KW-0547">Nucleotide-binding</keyword>
<feature type="domain" description="Protein kinase" evidence="9">
    <location>
        <begin position="16"/>
        <end position="275"/>
    </location>
</feature>
<dbReference type="GO" id="GO:0005524">
    <property type="term" value="F:ATP binding"/>
    <property type="evidence" value="ECO:0007669"/>
    <property type="project" value="UniProtKB-KW"/>
</dbReference>
<evidence type="ECO:0000259" key="9">
    <source>
        <dbReference type="PROSITE" id="PS50011"/>
    </source>
</evidence>
<dbReference type="AlphaFoldDB" id="A0A364K3Z1"/>
<proteinExistence type="predicted"/>
<protein>
    <recommendedName>
        <fullName evidence="1">non-specific serine/threonine protein kinase</fullName>
        <ecNumber evidence="1">2.7.11.1</ecNumber>
    </recommendedName>
</protein>
<dbReference type="InterPro" id="IPR000719">
    <property type="entry name" value="Prot_kinase_dom"/>
</dbReference>
<dbReference type="GO" id="GO:0004674">
    <property type="term" value="F:protein serine/threonine kinase activity"/>
    <property type="evidence" value="ECO:0007669"/>
    <property type="project" value="UniProtKB-EC"/>
</dbReference>
<dbReference type="Pfam" id="PF00069">
    <property type="entry name" value="Pkinase"/>
    <property type="match status" value="1"/>
</dbReference>
<feature type="region of interest" description="Disordered" evidence="7">
    <location>
        <begin position="289"/>
        <end position="308"/>
    </location>
</feature>
<dbReference type="InterPro" id="IPR008271">
    <property type="entry name" value="Ser/Thr_kinase_AS"/>
</dbReference>
<evidence type="ECO:0000256" key="4">
    <source>
        <dbReference type="ARBA" id="ARBA00022777"/>
    </source>
</evidence>
<keyword evidence="11" id="KW-1185">Reference proteome</keyword>
<feature type="compositionally biased region" description="Polar residues" evidence="7">
    <location>
        <begin position="299"/>
        <end position="308"/>
    </location>
</feature>
<keyword evidence="4" id="KW-0418">Kinase</keyword>
<dbReference type="EMBL" id="QJKK01000005">
    <property type="protein sequence ID" value="RAL24094.1"/>
    <property type="molecule type" value="Genomic_DNA"/>
</dbReference>
<evidence type="ECO:0000256" key="2">
    <source>
        <dbReference type="ARBA" id="ARBA00022679"/>
    </source>
</evidence>
<keyword evidence="5" id="KW-0067">ATP-binding</keyword>
<dbReference type="PROSITE" id="PS50011">
    <property type="entry name" value="PROTEIN_KINASE_DOM"/>
    <property type="match status" value="1"/>
</dbReference>
<organism evidence="10 11">
    <name type="scientific">Thermoflavimicrobium daqui</name>
    <dbReference type="NCBI Taxonomy" id="2137476"/>
    <lineage>
        <taxon>Bacteria</taxon>
        <taxon>Bacillati</taxon>
        <taxon>Bacillota</taxon>
        <taxon>Bacilli</taxon>
        <taxon>Bacillales</taxon>
        <taxon>Thermoactinomycetaceae</taxon>
        <taxon>Thermoflavimicrobium</taxon>
    </lineage>
</organism>
<evidence type="ECO:0000256" key="6">
    <source>
        <dbReference type="SAM" id="Coils"/>
    </source>
</evidence>
<reference evidence="10 11" key="2">
    <citation type="submission" date="2018-06" db="EMBL/GenBank/DDBJ databases">
        <authorList>
            <person name="Zhirakovskaya E."/>
        </authorList>
    </citation>
    <scope>NUCLEOTIDE SEQUENCE [LARGE SCALE GENOMIC DNA]</scope>
    <source>
        <strain evidence="10 11">FBKL4.011</strain>
    </source>
</reference>
<accession>A0A364K3Z1</accession>
<feature type="coiled-coil region" evidence="6">
    <location>
        <begin position="308"/>
        <end position="336"/>
    </location>
</feature>
<evidence type="ECO:0000256" key="1">
    <source>
        <dbReference type="ARBA" id="ARBA00012513"/>
    </source>
</evidence>